<dbReference type="Proteomes" id="UP000182011">
    <property type="component" value="Unassembled WGS sequence"/>
</dbReference>
<sequence length="159" mass="18325">MFFYFAKAGEKFENLIFLILNMLWLGVILGGLFVFLISLILKALLFKYRDIKFKDYFAIVSYSAFPLALSVLFLLPSILAVFGIYYFTESPEPDKLKPIPFYIFYGIGWILKAYSVLLLLFGLKHITENFFESLIYVLLTSISSLVLLNLLTEAVKIML</sequence>
<feature type="transmembrane region" description="Helical" evidence="1">
    <location>
        <begin position="133"/>
        <end position="151"/>
    </location>
</feature>
<evidence type="ECO:0000313" key="2">
    <source>
        <dbReference type="EMBL" id="CUS91676.1"/>
    </source>
</evidence>
<accession>A0A0S4MST4</accession>
<gene>
    <name evidence="3" type="ORF">JGI4_00098</name>
    <name evidence="2" type="ORF">JGI8_01575</name>
</gene>
<accession>A0A0P1LCE1</accession>
<dbReference type="EMBL" id="CZVI01000025">
    <property type="protein sequence ID" value="CUS91676.1"/>
    <property type="molecule type" value="Genomic_DNA"/>
</dbReference>
<feature type="transmembrane region" description="Helical" evidence="1">
    <location>
        <begin position="56"/>
        <end position="87"/>
    </location>
</feature>
<keyword evidence="1" id="KW-0472">Membrane</keyword>
<proteinExistence type="predicted"/>
<evidence type="ECO:0000313" key="5">
    <source>
        <dbReference type="Proteomes" id="UP000182200"/>
    </source>
</evidence>
<name>A0A0N7MQP8_9BACT</name>
<keyword evidence="1" id="KW-1133">Transmembrane helix</keyword>
<accession>A0A0P1LUN6</accession>
<organism evidence="3 4">
    <name type="scientific">Candidatus Kryptonium thompsonii</name>
    <dbReference type="NCBI Taxonomy" id="1633631"/>
    <lineage>
        <taxon>Bacteria</taxon>
        <taxon>Pseudomonadati</taxon>
        <taxon>Candidatus Kryptoniota</taxon>
        <taxon>Candidatus Kryptonium</taxon>
    </lineage>
</organism>
<evidence type="ECO:0000313" key="3">
    <source>
        <dbReference type="EMBL" id="CUU00817.1"/>
    </source>
</evidence>
<reference evidence="2 5" key="2">
    <citation type="submission" date="2015-11" db="EMBL/GenBank/DDBJ databases">
        <authorList>
            <person name="Varghese N."/>
        </authorList>
    </citation>
    <scope>NUCLEOTIDE SEQUENCE [LARGE SCALE GENOMIC DNA]</scope>
    <source>
        <strain evidence="2 5">JGI-8</strain>
    </source>
</reference>
<protein>
    <submittedName>
        <fullName evidence="3">Yip1 domain-containing protein</fullName>
    </submittedName>
</protein>
<accession>A0A0P1LA35</accession>
<evidence type="ECO:0000256" key="1">
    <source>
        <dbReference type="SAM" id="Phobius"/>
    </source>
</evidence>
<keyword evidence="1" id="KW-0812">Transmembrane</keyword>
<dbReference type="AlphaFoldDB" id="A0A0N7MQP8"/>
<accession>A0A0P1P540</accession>
<accession>A0A0P1NWB3</accession>
<accession>A0A0P1MAE6</accession>
<accession>A0A0N7MQP8</accession>
<dbReference type="RefSeq" id="WP_047134670.1">
    <property type="nucleotide sequence ID" value="NZ_CZVI01000025.1"/>
</dbReference>
<feature type="transmembrane region" description="Helical" evidence="1">
    <location>
        <begin position="99"/>
        <end position="121"/>
    </location>
</feature>
<reference evidence="3 4" key="1">
    <citation type="submission" date="2015-11" db="EMBL/GenBank/DDBJ databases">
        <authorList>
            <person name="Zhang Y."/>
            <person name="Guo Z."/>
        </authorList>
    </citation>
    <scope>NUCLEOTIDE SEQUENCE [LARGE SCALE GENOMIC DNA]</scope>
    <source>
        <strain evidence="3">JGI-4</strain>
    </source>
</reference>
<dbReference type="Proteomes" id="UP000182200">
    <property type="component" value="Unassembled WGS sequence"/>
</dbReference>
<dbReference type="STRING" id="1633631.GCA_001442925_00098"/>
<feature type="transmembrane region" description="Helical" evidence="1">
    <location>
        <begin position="15"/>
        <end position="44"/>
    </location>
</feature>
<dbReference type="EMBL" id="FAOP01000001">
    <property type="protein sequence ID" value="CUU00817.1"/>
    <property type="molecule type" value="Genomic_DNA"/>
</dbReference>
<dbReference type="OrthoDB" id="9919102at2"/>
<accession>A0A0P1LLI9</accession>
<keyword evidence="5" id="KW-1185">Reference proteome</keyword>
<evidence type="ECO:0000313" key="4">
    <source>
        <dbReference type="Proteomes" id="UP000182011"/>
    </source>
</evidence>
<accession>A0A0P1LNF8</accession>